<dbReference type="Proteomes" id="UP000694864">
    <property type="component" value="Chromosome 17"/>
</dbReference>
<evidence type="ECO:0000313" key="5">
    <source>
        <dbReference type="Proteomes" id="UP000694864"/>
    </source>
</evidence>
<dbReference type="RefSeq" id="XP_010475399.1">
    <property type="nucleotide sequence ID" value="XM_010477097.2"/>
</dbReference>
<dbReference type="GeneID" id="104754816"/>
<protein>
    <submittedName>
        <fullName evidence="6 7">Anaphase-promoting complex subunit 5-like</fullName>
    </submittedName>
</protein>
<dbReference type="InterPro" id="IPR037679">
    <property type="entry name" value="Apc5"/>
</dbReference>
<keyword evidence="2" id="KW-0498">Mitosis</keyword>
<keyword evidence="5" id="KW-1185">Reference proteome</keyword>
<accession>A0ABM0WS65</accession>
<dbReference type="PANTHER" id="PTHR12830:SF9">
    <property type="entry name" value="ANAPHASE-PROMOTING COMPLEX SUBUNIT 5"/>
    <property type="match status" value="1"/>
</dbReference>
<evidence type="ECO:0000313" key="6">
    <source>
        <dbReference type="RefSeq" id="XP_010475398.1"/>
    </source>
</evidence>
<evidence type="ECO:0000256" key="3">
    <source>
        <dbReference type="ARBA" id="ARBA00022786"/>
    </source>
</evidence>
<dbReference type="GeneID" id="104754828"/>
<evidence type="ECO:0000256" key="1">
    <source>
        <dbReference type="ARBA" id="ARBA00022618"/>
    </source>
</evidence>
<name>A0ABM0WS65_CAMSA</name>
<dbReference type="RefSeq" id="XP_019094285.1">
    <property type="nucleotide sequence ID" value="XM_019238740.1"/>
</dbReference>
<organism evidence="5 7">
    <name type="scientific">Camelina sativa</name>
    <name type="common">False flax</name>
    <name type="synonym">Myagrum sativum</name>
    <dbReference type="NCBI Taxonomy" id="90675"/>
    <lineage>
        <taxon>Eukaryota</taxon>
        <taxon>Viridiplantae</taxon>
        <taxon>Streptophyta</taxon>
        <taxon>Embryophyta</taxon>
        <taxon>Tracheophyta</taxon>
        <taxon>Spermatophyta</taxon>
        <taxon>Magnoliopsida</taxon>
        <taxon>eudicotyledons</taxon>
        <taxon>Gunneridae</taxon>
        <taxon>Pentapetalae</taxon>
        <taxon>rosids</taxon>
        <taxon>malvids</taxon>
        <taxon>Brassicales</taxon>
        <taxon>Brassicaceae</taxon>
        <taxon>Camelineae</taxon>
        <taxon>Camelina</taxon>
    </lineage>
</organism>
<evidence type="ECO:0000313" key="7">
    <source>
        <dbReference type="RefSeq" id="XP_010475399.1"/>
    </source>
</evidence>
<reference evidence="5" key="2">
    <citation type="journal article" date="2014" name="Nat. Commun.">
        <title>The emerging biofuel crop Camelina sativa retains a highly undifferentiated hexaploid genome structure.</title>
        <authorList>
            <person name="Kagale S."/>
            <person name="Koh C."/>
            <person name="Nixon J."/>
            <person name="Bollina V."/>
            <person name="Clarke W.E."/>
            <person name="Tuteja R."/>
            <person name="Spillane C."/>
            <person name="Robinson S.J."/>
            <person name="Links M.G."/>
            <person name="Clarke C."/>
            <person name="Higgins E.E."/>
            <person name="Huebert T."/>
            <person name="Sharpe A.G."/>
            <person name="Parkin I.A."/>
        </authorList>
    </citation>
    <scope>NUCLEOTIDE SEQUENCE [LARGE SCALE GENOMIC DNA]</scope>
    <source>
        <strain evidence="5">r\DH55</strain>
    </source>
</reference>
<dbReference type="PANTHER" id="PTHR12830">
    <property type="entry name" value="ANAPHASE-PROMOTING COMPLEX SUBUNIT 5"/>
    <property type="match status" value="1"/>
</dbReference>
<dbReference type="CDD" id="cd16270">
    <property type="entry name" value="Apc5_N"/>
    <property type="match status" value="1"/>
</dbReference>
<sequence>MAGLTRTAGAFAVTPHKISVCILLQIYAPSAQMSLPFPFSSVSQHNRLGLYLLSLTKSCDDIFEPKLEELINQLRDVGEEMDAWLTDHLTNRFSSLASPDDLSNFFNDMRGILGSPDSGVVQDDQIILDPNSNLGMFVRRCILAFNLLSF</sequence>
<keyword evidence="4" id="KW-0131">Cell cycle</keyword>
<evidence type="ECO:0000256" key="4">
    <source>
        <dbReference type="ARBA" id="ARBA00023306"/>
    </source>
</evidence>
<evidence type="ECO:0000313" key="8">
    <source>
        <dbReference type="RefSeq" id="XP_019094285.1"/>
    </source>
</evidence>
<proteinExistence type="predicted"/>
<keyword evidence="3" id="KW-0833">Ubl conjugation pathway</keyword>
<reference evidence="6 7" key="3">
    <citation type="submission" date="2025-05" db="UniProtKB">
        <authorList>
            <consortium name="RefSeq"/>
        </authorList>
    </citation>
    <scope>IDENTIFICATION</scope>
    <source>
        <tissue evidence="6 7">Leaf</tissue>
    </source>
</reference>
<evidence type="ECO:0000256" key="2">
    <source>
        <dbReference type="ARBA" id="ARBA00022776"/>
    </source>
</evidence>
<keyword evidence="1" id="KW-0132">Cell division</keyword>
<dbReference type="RefSeq" id="XP_010475398.1">
    <property type="nucleotide sequence ID" value="XM_010477096.2"/>
</dbReference>
<dbReference type="GeneID" id="104754817"/>
<reference evidence="5" key="1">
    <citation type="journal article" date="1997" name="Nucleic Acids Res.">
        <title>tRNAscan-SE: a program for improved detection of transfer RNA genes in genomic sequence.</title>
        <authorList>
            <person name="Lowe T.M."/>
            <person name="Eddy S.R."/>
        </authorList>
    </citation>
    <scope>NUCLEOTIDE SEQUENCE [LARGE SCALE GENOMIC DNA]</scope>
    <source>
        <strain evidence="5">r\DH55</strain>
    </source>
</reference>
<gene>
    <name evidence="7" type="primary">LOC104754817</name>
    <name evidence="6" type="synonym">LOC104754816</name>
    <name evidence="8" type="synonym">LOC104754828</name>
</gene>